<dbReference type="GO" id="GO:0000428">
    <property type="term" value="C:DNA-directed RNA polymerase complex"/>
    <property type="evidence" value="ECO:0007669"/>
    <property type="project" value="UniProtKB-KW"/>
</dbReference>
<protein>
    <recommendedName>
        <fullName evidence="1">DNA-directed RNA polymerase subunit</fullName>
    </recommendedName>
</protein>
<evidence type="ECO:0000313" key="3">
    <source>
        <dbReference type="Proteomes" id="UP000004994"/>
    </source>
</evidence>
<keyword evidence="1" id="KW-0804">Transcription</keyword>
<evidence type="ECO:0000256" key="1">
    <source>
        <dbReference type="RuleBase" id="RU369086"/>
    </source>
</evidence>
<dbReference type="AlphaFoldDB" id="A0A3Q7GTY0"/>
<dbReference type="GO" id="GO:0003697">
    <property type="term" value="F:single-stranded DNA binding"/>
    <property type="evidence" value="ECO:0000318"/>
    <property type="project" value="GO_Central"/>
</dbReference>
<dbReference type="GO" id="GO:0003727">
    <property type="term" value="F:single-stranded RNA binding"/>
    <property type="evidence" value="ECO:0000318"/>
    <property type="project" value="GO_Central"/>
</dbReference>
<dbReference type="PANTHER" id="PTHR12709:SF3">
    <property type="entry name" value="DNA-DIRECTED RNA POLYMERASE V SUBUNIT 7"/>
    <property type="match status" value="1"/>
</dbReference>
<dbReference type="STRING" id="4081.A0A3Q7GTY0"/>
<dbReference type="GO" id="GO:0006352">
    <property type="term" value="P:DNA-templated transcription initiation"/>
    <property type="evidence" value="ECO:0007669"/>
    <property type="project" value="UniProtKB-UniRule"/>
</dbReference>
<keyword evidence="1" id="KW-0539">Nucleus</keyword>
<name>A0A3Q7GTY0_SOLLC</name>
<dbReference type="EnsemblPlants" id="Solyc06g033890.2.1">
    <property type="protein sequence ID" value="Solyc06g033890.2.1"/>
    <property type="gene ID" value="Solyc06g033890.2"/>
</dbReference>
<keyword evidence="3" id="KW-1185">Reference proteome</keyword>
<dbReference type="InterPro" id="IPR045113">
    <property type="entry name" value="Rpb7-like"/>
</dbReference>
<dbReference type="PaxDb" id="4081-Solyc06g033890.1.1"/>
<dbReference type="InterPro" id="IPR012340">
    <property type="entry name" value="NA-bd_OB-fold"/>
</dbReference>
<evidence type="ECO:0000313" key="2">
    <source>
        <dbReference type="EnsemblPlants" id="Solyc06g033890.2.1"/>
    </source>
</evidence>
<dbReference type="Gene3D" id="2.40.50.140">
    <property type="entry name" value="Nucleic acid-binding proteins"/>
    <property type="match status" value="1"/>
</dbReference>
<comment type="subcellular location">
    <subcellularLocation>
        <location evidence="1">Nucleus</location>
    </subcellularLocation>
</comment>
<accession>A0A3Q7GTY0</accession>
<reference evidence="2" key="2">
    <citation type="submission" date="2019-01" db="UniProtKB">
        <authorList>
            <consortium name="EnsemblPlants"/>
        </authorList>
    </citation>
    <scope>IDENTIFICATION</scope>
    <source>
        <strain evidence="2">cv. Heinz 1706</strain>
    </source>
</reference>
<dbReference type="PANTHER" id="PTHR12709">
    <property type="entry name" value="DNA-DIRECTED RNA POLYMERASE II, III"/>
    <property type="match status" value="1"/>
</dbReference>
<comment type="function">
    <text evidence="1">DNA-dependent RNA polymerase which catalyzes the transcription of DNA into RNA using the four ribonucleoside triphosphates as substrates.</text>
</comment>
<proteinExistence type="predicted"/>
<dbReference type="GO" id="GO:0005634">
    <property type="term" value="C:nucleus"/>
    <property type="evidence" value="ECO:0007669"/>
    <property type="project" value="UniProtKB-SubCell"/>
</dbReference>
<reference evidence="2" key="1">
    <citation type="journal article" date="2012" name="Nature">
        <title>The tomato genome sequence provides insights into fleshy fruit evolution.</title>
        <authorList>
            <consortium name="Tomato Genome Consortium"/>
        </authorList>
    </citation>
    <scope>NUCLEOTIDE SEQUENCE [LARGE SCALE GENOMIC DNA]</scope>
    <source>
        <strain evidence="2">cv. Heinz 1706</strain>
    </source>
</reference>
<sequence>MHQLEFSCITFKIFHGYIFEGVVYKIKKPCVFLRCGPIDKVYLSHKKMEDYKYVPGENPIFMNEKMSRIEEDIVVCFIVVGAMYVEVEKEFQTVGSLESAYLGHISQNAVWISVIYSPTL</sequence>
<dbReference type="Proteomes" id="UP000004994">
    <property type="component" value="Chromosome 6"/>
</dbReference>
<organism evidence="2">
    <name type="scientific">Solanum lycopersicum</name>
    <name type="common">Tomato</name>
    <name type="synonym">Lycopersicon esculentum</name>
    <dbReference type="NCBI Taxonomy" id="4081"/>
    <lineage>
        <taxon>Eukaryota</taxon>
        <taxon>Viridiplantae</taxon>
        <taxon>Streptophyta</taxon>
        <taxon>Embryophyta</taxon>
        <taxon>Tracheophyta</taxon>
        <taxon>Spermatophyta</taxon>
        <taxon>Magnoliopsida</taxon>
        <taxon>eudicotyledons</taxon>
        <taxon>Gunneridae</taxon>
        <taxon>Pentapetalae</taxon>
        <taxon>asterids</taxon>
        <taxon>lamiids</taxon>
        <taxon>Solanales</taxon>
        <taxon>Solanaceae</taxon>
        <taxon>Solanoideae</taxon>
        <taxon>Solaneae</taxon>
        <taxon>Solanum</taxon>
        <taxon>Solanum subgen. Lycopersicon</taxon>
    </lineage>
</organism>
<dbReference type="Gramene" id="Solyc06g033890.2.1">
    <property type="protein sequence ID" value="Solyc06g033890.2.1"/>
    <property type="gene ID" value="Solyc06g033890.2"/>
</dbReference>
<keyword evidence="1" id="KW-0240">DNA-directed RNA polymerase</keyword>
<dbReference type="InParanoid" id="A0A3Q7GTY0"/>